<dbReference type="GO" id="GO:0008410">
    <property type="term" value="F:CoA-transferase activity"/>
    <property type="evidence" value="ECO:0007669"/>
    <property type="project" value="TreeGrafter"/>
</dbReference>
<dbReference type="RefSeq" id="WP_201923614.1">
    <property type="nucleotide sequence ID" value="NZ_JAERQG010000004.1"/>
</dbReference>
<evidence type="ECO:0000313" key="2">
    <source>
        <dbReference type="EMBL" id="MBL0766738.1"/>
    </source>
</evidence>
<dbReference type="PANTHER" id="PTHR48207">
    <property type="entry name" value="SUCCINATE--HYDROXYMETHYLGLUTARATE COA-TRANSFERASE"/>
    <property type="match status" value="1"/>
</dbReference>
<dbReference type="InterPro" id="IPR003673">
    <property type="entry name" value="CoA-Trfase_fam_III"/>
</dbReference>
<dbReference type="Pfam" id="PF02515">
    <property type="entry name" value="CoA_transf_3"/>
    <property type="match status" value="1"/>
</dbReference>
<dbReference type="PANTHER" id="PTHR48207:SF3">
    <property type="entry name" value="SUCCINATE--HYDROXYMETHYLGLUTARATE COA-TRANSFERASE"/>
    <property type="match status" value="1"/>
</dbReference>
<evidence type="ECO:0000256" key="1">
    <source>
        <dbReference type="ARBA" id="ARBA00022679"/>
    </source>
</evidence>
<protein>
    <submittedName>
        <fullName evidence="2">CoA transferase</fullName>
    </submittedName>
</protein>
<keyword evidence="3" id="KW-1185">Reference proteome</keyword>
<comment type="caution">
    <text evidence="2">The sequence shown here is derived from an EMBL/GenBank/DDBJ whole genome shotgun (WGS) entry which is preliminary data.</text>
</comment>
<dbReference type="Proteomes" id="UP000642920">
    <property type="component" value="Unassembled WGS sequence"/>
</dbReference>
<keyword evidence="1 2" id="KW-0808">Transferase</keyword>
<reference evidence="2" key="1">
    <citation type="submission" date="2021-01" db="EMBL/GenBank/DDBJ databases">
        <title>Marivirga sp. nov., isolated from intertidal surface sediments.</title>
        <authorList>
            <person name="Zhang M."/>
        </authorList>
    </citation>
    <scope>NUCLEOTIDE SEQUENCE</scope>
    <source>
        <strain evidence="2">SM1354</strain>
    </source>
</reference>
<dbReference type="Gene3D" id="3.30.1540.10">
    <property type="entry name" value="formyl-coa transferase, domain 3"/>
    <property type="match status" value="1"/>
</dbReference>
<gene>
    <name evidence="2" type="ORF">JKP34_15835</name>
</gene>
<dbReference type="InterPro" id="IPR023606">
    <property type="entry name" value="CoA-Trfase_III_dom_1_sf"/>
</dbReference>
<dbReference type="AlphaFoldDB" id="A0A937ANH1"/>
<proteinExistence type="predicted"/>
<sequence length="375" mass="41207">MQHIFDSLKVVELANVLAGPSVGQFFAELGAKVIKVENPATKGDVTRSWKTSEESDNSSVSAYFSAVNAGKTSVALDVKSERDQATLKDLIKEADLLISSYKPGDSEKLGLDYETLRNINPQLIYAEITGYGNDSPKVGYDAILQAETGYMFLNGEPGGESIKMPVALIDVLAAHHLKEAVLLAYIHRLKTNEGSRVSVSLFDAAVSSLVNQATNYLVGDYNPQKMGAEHPNIAPYGKLFTCADKAQIILAIGNDKQFKLLCESLNVESIANDLRFENNKQRVKNRTELNTLLQESIQRFDSITLLEILERKKVPSGRLNDIATLFQSKEAQKLTIKDGKQIVGLKNFVAKMSFMEKMPHITPPASFNSGIASFE</sequence>
<name>A0A937ANH1_9BACT</name>
<dbReference type="InterPro" id="IPR044855">
    <property type="entry name" value="CoA-Trfase_III_dom3_sf"/>
</dbReference>
<dbReference type="InterPro" id="IPR050483">
    <property type="entry name" value="CoA-transferase_III_domain"/>
</dbReference>
<dbReference type="Gene3D" id="3.40.50.10540">
    <property type="entry name" value="Crotonobetainyl-coa:carnitine coa-transferase, domain 1"/>
    <property type="match status" value="1"/>
</dbReference>
<dbReference type="EMBL" id="JAERQG010000004">
    <property type="protein sequence ID" value="MBL0766738.1"/>
    <property type="molecule type" value="Genomic_DNA"/>
</dbReference>
<dbReference type="SUPFAM" id="SSF89796">
    <property type="entry name" value="CoA-transferase family III (CaiB/BaiF)"/>
    <property type="match status" value="1"/>
</dbReference>
<evidence type="ECO:0000313" key="3">
    <source>
        <dbReference type="Proteomes" id="UP000642920"/>
    </source>
</evidence>
<organism evidence="2 3">
    <name type="scientific">Marivirga atlantica</name>
    <dbReference type="NCBI Taxonomy" id="1548457"/>
    <lineage>
        <taxon>Bacteria</taxon>
        <taxon>Pseudomonadati</taxon>
        <taxon>Bacteroidota</taxon>
        <taxon>Cytophagia</taxon>
        <taxon>Cytophagales</taxon>
        <taxon>Marivirgaceae</taxon>
        <taxon>Marivirga</taxon>
    </lineage>
</organism>
<accession>A0A937ANH1</accession>